<dbReference type="OrthoDB" id="10115764at2759"/>
<dbReference type="EMBL" id="VTPC01062006">
    <property type="protein sequence ID" value="KAF2889823.1"/>
    <property type="molecule type" value="Genomic_DNA"/>
</dbReference>
<organism evidence="1 2">
    <name type="scientific">Ignelater luminosus</name>
    <name type="common">Cucubano</name>
    <name type="synonym">Pyrophorus luminosus</name>
    <dbReference type="NCBI Taxonomy" id="2038154"/>
    <lineage>
        <taxon>Eukaryota</taxon>
        <taxon>Metazoa</taxon>
        <taxon>Ecdysozoa</taxon>
        <taxon>Arthropoda</taxon>
        <taxon>Hexapoda</taxon>
        <taxon>Insecta</taxon>
        <taxon>Pterygota</taxon>
        <taxon>Neoptera</taxon>
        <taxon>Endopterygota</taxon>
        <taxon>Coleoptera</taxon>
        <taxon>Polyphaga</taxon>
        <taxon>Elateriformia</taxon>
        <taxon>Elateroidea</taxon>
        <taxon>Elateridae</taxon>
        <taxon>Agrypninae</taxon>
        <taxon>Pyrophorini</taxon>
        <taxon>Ignelater</taxon>
    </lineage>
</organism>
<gene>
    <name evidence="1" type="ORF">ILUMI_16350</name>
</gene>
<evidence type="ECO:0000313" key="1">
    <source>
        <dbReference type="EMBL" id="KAF2889823.1"/>
    </source>
</evidence>
<dbReference type="Proteomes" id="UP000801492">
    <property type="component" value="Unassembled WGS sequence"/>
</dbReference>
<proteinExistence type="predicted"/>
<reference evidence="1" key="1">
    <citation type="submission" date="2019-08" db="EMBL/GenBank/DDBJ databases">
        <title>The genome of the North American firefly Photinus pyralis.</title>
        <authorList>
            <consortium name="Photinus pyralis genome working group"/>
            <person name="Fallon T.R."/>
            <person name="Sander Lower S.E."/>
            <person name="Weng J.-K."/>
        </authorList>
    </citation>
    <scope>NUCLEOTIDE SEQUENCE</scope>
    <source>
        <strain evidence="1">TRF0915ILg1</strain>
        <tissue evidence="1">Whole body</tissue>
    </source>
</reference>
<evidence type="ECO:0000313" key="2">
    <source>
        <dbReference type="Proteomes" id="UP000801492"/>
    </source>
</evidence>
<protein>
    <submittedName>
        <fullName evidence="1">Uncharacterized protein</fullName>
    </submittedName>
</protein>
<dbReference type="AlphaFoldDB" id="A0A8K0CLY8"/>
<sequence length="88" mass="10264">MNPVMASVDLMSMKKTRSSLKMLRKENEYFAKRVVHYLNNMAKADAKSTIQHFVKEGRRRTTVTRIIKRYKDTGKTEYAPIPDRSIGK</sequence>
<name>A0A8K0CLY8_IGNLU</name>
<comment type="caution">
    <text evidence="1">The sequence shown here is derived from an EMBL/GenBank/DDBJ whole genome shotgun (WGS) entry which is preliminary data.</text>
</comment>
<accession>A0A8K0CLY8</accession>
<keyword evidence="2" id="KW-1185">Reference proteome</keyword>